<dbReference type="EMBL" id="LNIX01000003">
    <property type="protein sequence ID" value="OXA58025.1"/>
    <property type="molecule type" value="Genomic_DNA"/>
</dbReference>
<dbReference type="OMA" id="LIPLWFE"/>
<keyword evidence="4" id="KW-1185">Reference proteome</keyword>
<evidence type="ECO:0000313" key="3">
    <source>
        <dbReference type="EMBL" id="OXA58025.1"/>
    </source>
</evidence>
<protein>
    <submittedName>
        <fullName evidence="3">Ciliogenesis-associated TTC17-interacting protein</fullName>
    </submittedName>
</protein>
<evidence type="ECO:0000259" key="2">
    <source>
        <dbReference type="Pfam" id="PF21772"/>
    </source>
</evidence>
<dbReference type="OrthoDB" id="6334211at2759"/>
<evidence type="ECO:0000256" key="1">
    <source>
        <dbReference type="SAM" id="MobiDB-lite"/>
    </source>
</evidence>
<comment type="caution">
    <text evidence="3">The sequence shown here is derived from an EMBL/GenBank/DDBJ whole genome shotgun (WGS) entry which is preliminary data.</text>
</comment>
<dbReference type="PANTHER" id="PTHR15505">
    <property type="entry name" value="RIIA DOMAIN-CONTAINING PROTEIN 1"/>
    <property type="match status" value="1"/>
</dbReference>
<sequence length="524" mass="59126">MSNEDESAVSLEEPVVVQNEISISPNKSAAGSDKTKSGTVSAGKKSKSNKKIASKARVVGLKVARVEEEEVPQLPPECCPDLKDEVKMLSDPMKNRMNLEWFQKIRMPPEEYKHLCFSESLLMVDEVGNVSGKMYTSVKPSKFGDKHCLCVHSGCYGTPDPDLECGTTITGFVSFDMKPFQEFVHEWAVCEGKVTERKIFIMKEEDVMHITISLYKDGEVVEQKAINLSRLEQRLLVTESVNIVLLRLIMLEKRAGGDMELKTLAFTGSVVKNKYVTLTNGWENVKGEQVRTWSIRRTVEFEFGERLWDSMLNQFGRLILRCQPENVHALIPLWFEPVKESKKGKHEACYPPYIWACDAELHAKYLLKRDELAADHRCYLLEHPDLRAVLSDFVQAVLLRKPANLIPFTQQYFESFLKFRPDSQQPSVVSSSSSSNESDMGEWGEWDDGGEDAKTDSFRFYPVPPTRPLDGLEKVSSEEEVGEEEGKALTEGLEVVGKEKENSNVTVGSDEDDENVSNPNDDDG</sequence>
<gene>
    <name evidence="3" type="ORF">Fcan01_07801</name>
</gene>
<feature type="domain" description="Ciliogenesis-associated TTC17-interacting protein N-terminal" evidence="2">
    <location>
        <begin position="106"/>
        <end position="323"/>
    </location>
</feature>
<feature type="compositionally biased region" description="Acidic residues" evidence="1">
    <location>
        <begin position="439"/>
        <end position="450"/>
    </location>
</feature>
<reference evidence="3 4" key="1">
    <citation type="submission" date="2015-12" db="EMBL/GenBank/DDBJ databases">
        <title>The genome of Folsomia candida.</title>
        <authorList>
            <person name="Faddeeva A."/>
            <person name="Derks M.F."/>
            <person name="Anvar Y."/>
            <person name="Smit S."/>
            <person name="Van Straalen N."/>
            <person name="Roelofs D."/>
        </authorList>
    </citation>
    <scope>NUCLEOTIDE SEQUENCE [LARGE SCALE GENOMIC DNA]</scope>
    <source>
        <strain evidence="3 4">VU population</strain>
        <tissue evidence="3">Whole body</tissue>
    </source>
</reference>
<dbReference type="Proteomes" id="UP000198287">
    <property type="component" value="Unassembled WGS sequence"/>
</dbReference>
<evidence type="ECO:0000313" key="4">
    <source>
        <dbReference type="Proteomes" id="UP000198287"/>
    </source>
</evidence>
<dbReference type="AlphaFoldDB" id="A0A226EK04"/>
<feature type="compositionally biased region" description="Polar residues" evidence="1">
    <location>
        <begin position="19"/>
        <end position="29"/>
    </location>
</feature>
<dbReference type="SUPFAM" id="SSF47391">
    <property type="entry name" value="Dimerization-anchoring domain of cAMP-dependent PK regulatory subunit"/>
    <property type="match status" value="1"/>
</dbReference>
<proteinExistence type="predicted"/>
<name>A0A226EK04_FOLCA</name>
<dbReference type="STRING" id="158441.A0A226EK04"/>
<dbReference type="Gene3D" id="1.20.890.10">
    <property type="entry name" value="cAMP-dependent protein kinase regulatory subunit, dimerization-anchoring domain"/>
    <property type="match status" value="1"/>
</dbReference>
<organism evidence="3 4">
    <name type="scientific">Folsomia candida</name>
    <name type="common">Springtail</name>
    <dbReference type="NCBI Taxonomy" id="158441"/>
    <lineage>
        <taxon>Eukaryota</taxon>
        <taxon>Metazoa</taxon>
        <taxon>Ecdysozoa</taxon>
        <taxon>Arthropoda</taxon>
        <taxon>Hexapoda</taxon>
        <taxon>Collembola</taxon>
        <taxon>Entomobryomorpha</taxon>
        <taxon>Isotomoidea</taxon>
        <taxon>Isotomidae</taxon>
        <taxon>Proisotominae</taxon>
        <taxon>Folsomia</taxon>
    </lineage>
</organism>
<dbReference type="InterPro" id="IPR047501">
    <property type="entry name" value="DD_CATIP"/>
</dbReference>
<feature type="compositionally biased region" description="Acidic residues" evidence="1">
    <location>
        <begin position="509"/>
        <end position="524"/>
    </location>
</feature>
<dbReference type="InterPro" id="IPR048777">
    <property type="entry name" value="CATIP_N"/>
</dbReference>
<dbReference type="Pfam" id="PF21772">
    <property type="entry name" value="CATIP_N"/>
    <property type="match status" value="1"/>
</dbReference>
<feature type="region of interest" description="Disordered" evidence="1">
    <location>
        <begin position="1"/>
        <end position="51"/>
    </location>
</feature>
<feature type="region of interest" description="Disordered" evidence="1">
    <location>
        <begin position="423"/>
        <end position="524"/>
    </location>
</feature>
<dbReference type="CDD" id="cd22973">
    <property type="entry name" value="DD_CATIP"/>
    <property type="match status" value="1"/>
</dbReference>
<dbReference type="PANTHER" id="PTHR15505:SF4">
    <property type="entry name" value="RIIA DOMAIN-CONTAINING PROTEIN 1"/>
    <property type="match status" value="1"/>
</dbReference>
<accession>A0A226EK04</accession>
<feature type="compositionally biased region" description="Low complexity" evidence="1">
    <location>
        <begin position="427"/>
        <end position="438"/>
    </location>
</feature>